<keyword evidence="7" id="KW-1003">Cell membrane</keyword>
<feature type="transmembrane region" description="Helical" evidence="7">
    <location>
        <begin position="235"/>
        <end position="255"/>
    </location>
</feature>
<gene>
    <name evidence="7" type="primary">mraY</name>
    <name evidence="9" type="ORF">JX360_05155</name>
</gene>
<dbReference type="RefSeq" id="WP_244349525.1">
    <property type="nucleotide sequence ID" value="NZ_JAFIRA010000008.1"/>
</dbReference>
<keyword evidence="7" id="KW-0460">Magnesium</keyword>
<dbReference type="EC" id="2.7.8.13" evidence="7 8"/>
<dbReference type="InterPro" id="IPR003524">
    <property type="entry name" value="PNAcMuramoyl-5peptid_Trfase"/>
</dbReference>
<dbReference type="PANTHER" id="PTHR22926:SF5">
    <property type="entry name" value="PHOSPHO-N-ACETYLMURAMOYL-PENTAPEPTIDE-TRANSFERASE HOMOLOG"/>
    <property type="match status" value="1"/>
</dbReference>
<feature type="transmembrane region" description="Helical" evidence="7">
    <location>
        <begin position="129"/>
        <end position="148"/>
    </location>
</feature>
<evidence type="ECO:0000256" key="6">
    <source>
        <dbReference type="ARBA" id="ARBA00023136"/>
    </source>
</evidence>
<keyword evidence="10" id="KW-1185">Reference proteome</keyword>
<feature type="transmembrane region" description="Helical" evidence="7">
    <location>
        <begin position="261"/>
        <end position="285"/>
    </location>
</feature>
<dbReference type="Proteomes" id="UP000830835">
    <property type="component" value="Unassembled WGS sequence"/>
</dbReference>
<feature type="transmembrane region" description="Helical" evidence="7">
    <location>
        <begin position="160"/>
        <end position="177"/>
    </location>
</feature>
<keyword evidence="7" id="KW-0479">Metal-binding</keyword>
<comment type="function">
    <text evidence="7">Catalyzes the initial step of the lipid cycle reactions in the biosynthesis of the cell wall peptidoglycan: transfers peptidoglycan precursor phospho-MurNAc-pentapeptide from UDP-MurNAc-pentapeptide onto the lipid carrier undecaprenyl phosphate, yielding undecaprenyl-pyrophosphoryl-MurNAc-pentapeptide, known as lipid I.</text>
</comment>
<organism evidence="9 10">
    <name type="scientific">Thermostichus vulcanus str. 'Rupite'</name>
    <dbReference type="NCBI Taxonomy" id="2813851"/>
    <lineage>
        <taxon>Bacteria</taxon>
        <taxon>Bacillati</taxon>
        <taxon>Cyanobacteriota</taxon>
        <taxon>Cyanophyceae</taxon>
        <taxon>Thermostichales</taxon>
        <taxon>Thermostichaceae</taxon>
        <taxon>Thermostichus</taxon>
    </lineage>
</organism>
<dbReference type="PROSITE" id="PS01347">
    <property type="entry name" value="MRAY_1"/>
    <property type="match status" value="1"/>
</dbReference>
<feature type="transmembrane region" description="Helical" evidence="7">
    <location>
        <begin position="189"/>
        <end position="205"/>
    </location>
</feature>
<dbReference type="GO" id="GO:0016740">
    <property type="term" value="F:transferase activity"/>
    <property type="evidence" value="ECO:0007669"/>
    <property type="project" value="UniProtKB-KW"/>
</dbReference>
<keyword evidence="7" id="KW-0133">Cell shape</keyword>
<evidence type="ECO:0000256" key="7">
    <source>
        <dbReference type="HAMAP-Rule" id="MF_00038"/>
    </source>
</evidence>
<comment type="subcellular location">
    <subcellularLocation>
        <location evidence="7">Cell membrane</location>
        <topology evidence="7">Multi-pass membrane protein</topology>
    </subcellularLocation>
    <subcellularLocation>
        <location evidence="1">Membrane</location>
        <topology evidence="1">Multi-pass membrane protein</topology>
    </subcellularLocation>
</comment>
<sequence>MLLSLGLGLVLTGLLAGVRPWVLVPFGVSVVASMVLGSLLIPWLQRWKAGQVIRQEGPQSHLKKAGTPTMGGISFLPVGLLVALGWTGWDPQVLAVAGLTLAYGFVGWLDDWQVIRQQSNKGLSPQQKLFLQLGIAAVFCGYLAWQGIPTGLTVPGLGRLPLGGLFWPLAVFVLVGTNNAVNLTDGMDGLAAGVVAILLFGLGLIQADPQLSLLAFGLSGACLGFLAHNHHKARVFMGDTGSLGLGGALAGLALLGDQLWALAWMGGVLVVEALSVIVQVSYFKYSKRKTGEGKRLLRMSPLHHHLELGGWSEVQVVGSLYGITALLVGLGWAWWHWAGV</sequence>
<dbReference type="InterPro" id="IPR000715">
    <property type="entry name" value="Glycosyl_transferase_4"/>
</dbReference>
<keyword evidence="7" id="KW-0131">Cell cycle</keyword>
<feature type="transmembrane region" description="Helical" evidence="7">
    <location>
        <begin position="211"/>
        <end position="228"/>
    </location>
</feature>
<comment type="catalytic activity">
    <reaction evidence="7">
        <text>UDP-N-acetyl-alpha-D-muramoyl-L-alanyl-gamma-D-glutamyl-meso-2,6-diaminopimeloyl-D-alanyl-D-alanine + di-trans,octa-cis-undecaprenyl phosphate = di-trans,octa-cis-undecaprenyl diphospho-N-acetyl-alpha-D-muramoyl-L-alanyl-D-glutamyl-meso-2,6-diaminopimeloyl-D-alanyl-D-alanine + UMP</text>
        <dbReference type="Rhea" id="RHEA:28386"/>
        <dbReference type="ChEBI" id="CHEBI:57865"/>
        <dbReference type="ChEBI" id="CHEBI:60392"/>
        <dbReference type="ChEBI" id="CHEBI:61386"/>
        <dbReference type="ChEBI" id="CHEBI:61387"/>
        <dbReference type="EC" id="2.7.8.13"/>
    </reaction>
</comment>
<feature type="transmembrane region" description="Helical" evidence="7">
    <location>
        <begin position="26"/>
        <end position="44"/>
    </location>
</feature>
<keyword evidence="4 7" id="KW-0812">Transmembrane</keyword>
<evidence type="ECO:0000256" key="8">
    <source>
        <dbReference type="NCBIfam" id="TIGR00445"/>
    </source>
</evidence>
<reference evidence="9" key="1">
    <citation type="submission" date="2021-02" db="EMBL/GenBank/DDBJ databases">
        <title>The CRISPR/cas machinery reduction and long-range gene transfer in the hot spring cyanobacterium Synechococcus.</title>
        <authorList>
            <person name="Dvorak P."/>
            <person name="Jahodarova E."/>
            <person name="Hasler P."/>
            <person name="Poulickova A."/>
        </authorList>
    </citation>
    <scope>NUCLEOTIDE SEQUENCE</scope>
    <source>
        <strain evidence="9">Rupite</strain>
    </source>
</reference>
<keyword evidence="3 7" id="KW-0808">Transferase</keyword>
<keyword evidence="7" id="KW-0132">Cell division</keyword>
<feature type="transmembrane region" description="Helical" evidence="7">
    <location>
        <begin position="92"/>
        <end position="109"/>
    </location>
</feature>
<feature type="transmembrane region" description="Helical" evidence="7">
    <location>
        <begin position="65"/>
        <end position="86"/>
    </location>
</feature>
<accession>A0ABT0C934</accession>
<evidence type="ECO:0000256" key="4">
    <source>
        <dbReference type="ARBA" id="ARBA00022692"/>
    </source>
</evidence>
<evidence type="ECO:0000313" key="10">
    <source>
        <dbReference type="Proteomes" id="UP000830835"/>
    </source>
</evidence>
<dbReference type="CDD" id="cd06852">
    <property type="entry name" value="GT_MraY"/>
    <property type="match status" value="1"/>
</dbReference>
<dbReference type="PANTHER" id="PTHR22926">
    <property type="entry name" value="PHOSPHO-N-ACETYLMURAMOYL-PENTAPEPTIDE-TRANSFERASE"/>
    <property type="match status" value="1"/>
</dbReference>
<feature type="transmembrane region" description="Helical" evidence="7">
    <location>
        <begin position="306"/>
        <end position="335"/>
    </location>
</feature>
<evidence type="ECO:0000256" key="3">
    <source>
        <dbReference type="ARBA" id="ARBA00022679"/>
    </source>
</evidence>
<evidence type="ECO:0000256" key="1">
    <source>
        <dbReference type="ARBA" id="ARBA00004141"/>
    </source>
</evidence>
<name>A0ABT0C934_THEVL</name>
<comment type="caution">
    <text evidence="9">The sequence shown here is derived from an EMBL/GenBank/DDBJ whole genome shotgun (WGS) entry which is preliminary data.</text>
</comment>
<dbReference type="Pfam" id="PF00953">
    <property type="entry name" value="Glycos_transf_4"/>
    <property type="match status" value="1"/>
</dbReference>
<keyword evidence="7" id="KW-0573">Peptidoglycan synthesis</keyword>
<dbReference type="PROSITE" id="PS01348">
    <property type="entry name" value="MRAY_2"/>
    <property type="match status" value="1"/>
</dbReference>
<dbReference type="HAMAP" id="MF_00038">
    <property type="entry name" value="MraY"/>
    <property type="match status" value="1"/>
</dbReference>
<protein>
    <recommendedName>
        <fullName evidence="7 8">Phospho-N-acetylmuramoyl-pentapeptide-transferase</fullName>
        <ecNumber evidence="7 8">2.7.8.13</ecNumber>
    </recommendedName>
    <alternativeName>
        <fullName evidence="7">UDP-MurNAc-pentapeptide phosphotransferase</fullName>
    </alternativeName>
</protein>
<evidence type="ECO:0000256" key="2">
    <source>
        <dbReference type="ARBA" id="ARBA00005583"/>
    </source>
</evidence>
<comment type="cofactor">
    <cofactor evidence="7">
        <name>Mg(2+)</name>
        <dbReference type="ChEBI" id="CHEBI:18420"/>
    </cofactor>
</comment>
<comment type="similarity">
    <text evidence="2 7">Belongs to the glycosyltransferase 4 family. MraY subfamily.</text>
</comment>
<comment type="pathway">
    <text evidence="7">Cell wall biogenesis; peptidoglycan biosynthesis.</text>
</comment>
<keyword evidence="7" id="KW-0961">Cell wall biogenesis/degradation</keyword>
<evidence type="ECO:0000313" key="9">
    <source>
        <dbReference type="EMBL" id="MCJ2542297.1"/>
    </source>
</evidence>
<dbReference type="NCBIfam" id="TIGR00445">
    <property type="entry name" value="mraY"/>
    <property type="match status" value="1"/>
</dbReference>
<dbReference type="EMBL" id="JAFIRA010000008">
    <property type="protein sequence ID" value="MCJ2542297.1"/>
    <property type="molecule type" value="Genomic_DNA"/>
</dbReference>
<keyword evidence="6 7" id="KW-0472">Membrane</keyword>
<dbReference type="InterPro" id="IPR018480">
    <property type="entry name" value="PNAcMuramoyl-5peptid_Trfase_CS"/>
</dbReference>
<dbReference type="Pfam" id="PF10555">
    <property type="entry name" value="MraY_sig1"/>
    <property type="match status" value="1"/>
</dbReference>
<proteinExistence type="inferred from homology"/>
<keyword evidence="5 7" id="KW-1133">Transmembrane helix</keyword>
<evidence type="ECO:0000256" key="5">
    <source>
        <dbReference type="ARBA" id="ARBA00022989"/>
    </source>
</evidence>